<feature type="transmembrane region" description="Helical" evidence="1">
    <location>
        <begin position="100"/>
        <end position="121"/>
    </location>
</feature>
<evidence type="ECO:0008006" key="4">
    <source>
        <dbReference type="Google" id="ProtNLM"/>
    </source>
</evidence>
<name>A0AAV5TDL5_9BILA</name>
<feature type="non-terminal residue" evidence="2">
    <location>
        <position position="1"/>
    </location>
</feature>
<reference evidence="2" key="1">
    <citation type="submission" date="2023-10" db="EMBL/GenBank/DDBJ databases">
        <title>Genome assembly of Pristionchus species.</title>
        <authorList>
            <person name="Yoshida K."/>
            <person name="Sommer R.J."/>
        </authorList>
    </citation>
    <scope>NUCLEOTIDE SEQUENCE</scope>
    <source>
        <strain evidence="2">RS0144</strain>
    </source>
</reference>
<evidence type="ECO:0000313" key="3">
    <source>
        <dbReference type="Proteomes" id="UP001432027"/>
    </source>
</evidence>
<gene>
    <name evidence="2" type="ORF">PENTCL1PPCAC_15584</name>
</gene>
<evidence type="ECO:0000313" key="2">
    <source>
        <dbReference type="EMBL" id="GMS93409.1"/>
    </source>
</evidence>
<protein>
    <recommendedName>
        <fullName evidence="4">G protein-coupled receptor</fullName>
    </recommendedName>
</protein>
<dbReference type="AlphaFoldDB" id="A0AAV5TDL5"/>
<dbReference type="PANTHER" id="PTHR45830">
    <property type="entry name" value="SERPENTINE RECEPTOR, CLASS I"/>
    <property type="match status" value="1"/>
</dbReference>
<feature type="non-terminal residue" evidence="2">
    <location>
        <position position="268"/>
    </location>
</feature>
<feature type="transmembrane region" description="Helical" evidence="1">
    <location>
        <begin position="54"/>
        <end position="80"/>
    </location>
</feature>
<proteinExistence type="predicted"/>
<feature type="transmembrane region" description="Helical" evidence="1">
    <location>
        <begin position="220"/>
        <end position="241"/>
    </location>
</feature>
<keyword evidence="3" id="KW-1185">Reference proteome</keyword>
<accession>A0AAV5TDL5</accession>
<organism evidence="2 3">
    <name type="scientific">Pristionchus entomophagus</name>
    <dbReference type="NCBI Taxonomy" id="358040"/>
    <lineage>
        <taxon>Eukaryota</taxon>
        <taxon>Metazoa</taxon>
        <taxon>Ecdysozoa</taxon>
        <taxon>Nematoda</taxon>
        <taxon>Chromadorea</taxon>
        <taxon>Rhabditida</taxon>
        <taxon>Rhabditina</taxon>
        <taxon>Diplogasteromorpha</taxon>
        <taxon>Diplogasteroidea</taxon>
        <taxon>Neodiplogasteridae</taxon>
        <taxon>Pristionchus</taxon>
    </lineage>
</organism>
<dbReference type="PANTHER" id="PTHR45830:SF15">
    <property type="entry name" value="SERPENTINE RECEPTOR, CLASS I"/>
    <property type="match status" value="1"/>
</dbReference>
<sequence>NSSLRFGLEFDRDYLHNFVQQCQTLLPCINSLTLHPLMLILLRDSKSMSSTVRLGYFLTEITLVVYDWIFNFCLRMYPISPYSALYCGGPACRMIGSREIIMLILSFNIVANIPCFLFLVIRMHKQTSRGLSSTLNLTGRKKRIVKDPELRWLTDRGGQLFVFGNFGDAPYFKYELYILGASLLTCGPVPCIITFDAMKNLSSMKKVAASTKTHKMTKKLLSLFIVQLNCAMMSMVFPLSLLLSSMVFDLHEILPAWGLLAMRILITV</sequence>
<keyword evidence="1" id="KW-0812">Transmembrane</keyword>
<evidence type="ECO:0000256" key="1">
    <source>
        <dbReference type="SAM" id="Phobius"/>
    </source>
</evidence>
<dbReference type="Proteomes" id="UP001432027">
    <property type="component" value="Unassembled WGS sequence"/>
</dbReference>
<comment type="caution">
    <text evidence="2">The sequence shown here is derived from an EMBL/GenBank/DDBJ whole genome shotgun (WGS) entry which is preliminary data.</text>
</comment>
<keyword evidence="1" id="KW-1133">Transmembrane helix</keyword>
<keyword evidence="1" id="KW-0472">Membrane</keyword>
<dbReference type="EMBL" id="BTSX01000004">
    <property type="protein sequence ID" value="GMS93409.1"/>
    <property type="molecule type" value="Genomic_DNA"/>
</dbReference>